<gene>
    <name evidence="2" type="ORF">VTK73DRAFT_141</name>
</gene>
<organism evidence="2 3">
    <name type="scientific">Phialemonium thermophilum</name>
    <dbReference type="NCBI Taxonomy" id="223376"/>
    <lineage>
        <taxon>Eukaryota</taxon>
        <taxon>Fungi</taxon>
        <taxon>Dikarya</taxon>
        <taxon>Ascomycota</taxon>
        <taxon>Pezizomycotina</taxon>
        <taxon>Sordariomycetes</taxon>
        <taxon>Sordariomycetidae</taxon>
        <taxon>Cephalothecales</taxon>
        <taxon>Cephalothecaceae</taxon>
        <taxon>Phialemonium</taxon>
    </lineage>
</organism>
<feature type="compositionally biased region" description="Basic and acidic residues" evidence="1">
    <location>
        <begin position="39"/>
        <end position="58"/>
    </location>
</feature>
<keyword evidence="3" id="KW-1185">Reference proteome</keyword>
<proteinExistence type="predicted"/>
<comment type="caution">
    <text evidence="2">The sequence shown here is derived from an EMBL/GenBank/DDBJ whole genome shotgun (WGS) entry which is preliminary data.</text>
</comment>
<evidence type="ECO:0000313" key="2">
    <source>
        <dbReference type="EMBL" id="KAL1874787.1"/>
    </source>
</evidence>
<sequence>MRSPTLGNWRICYFRTISRSRRLIWPGEVGEKLVPSAKESSEGRDSHDTVGAGKERPELRGGLSGYVRDKRVGWERNCRQLSINVRQFGSGVGIFLGCPRLSPECTVQQRFYRLTTCCEICRRGRRQKDPPWVVAPRTVAGQLERHLCSGNPYLAKD</sequence>
<dbReference type="EMBL" id="JAZHXJ010000100">
    <property type="protein sequence ID" value="KAL1874787.1"/>
    <property type="molecule type" value="Genomic_DNA"/>
</dbReference>
<evidence type="ECO:0000313" key="3">
    <source>
        <dbReference type="Proteomes" id="UP001586593"/>
    </source>
</evidence>
<evidence type="ECO:0000256" key="1">
    <source>
        <dbReference type="SAM" id="MobiDB-lite"/>
    </source>
</evidence>
<reference evidence="2 3" key="1">
    <citation type="journal article" date="2024" name="Commun. Biol.">
        <title>Comparative genomic analysis of thermophilic fungi reveals convergent evolutionary adaptations and gene losses.</title>
        <authorList>
            <person name="Steindorff A.S."/>
            <person name="Aguilar-Pontes M.V."/>
            <person name="Robinson A.J."/>
            <person name="Andreopoulos B."/>
            <person name="LaButti K."/>
            <person name="Kuo A."/>
            <person name="Mondo S."/>
            <person name="Riley R."/>
            <person name="Otillar R."/>
            <person name="Haridas S."/>
            <person name="Lipzen A."/>
            <person name="Grimwood J."/>
            <person name="Schmutz J."/>
            <person name="Clum A."/>
            <person name="Reid I.D."/>
            <person name="Moisan M.C."/>
            <person name="Butler G."/>
            <person name="Nguyen T.T.M."/>
            <person name="Dewar K."/>
            <person name="Conant G."/>
            <person name="Drula E."/>
            <person name="Henrissat B."/>
            <person name="Hansel C."/>
            <person name="Singer S."/>
            <person name="Hutchinson M.I."/>
            <person name="de Vries R.P."/>
            <person name="Natvig D.O."/>
            <person name="Powell A.J."/>
            <person name="Tsang A."/>
            <person name="Grigoriev I.V."/>
        </authorList>
    </citation>
    <scope>NUCLEOTIDE SEQUENCE [LARGE SCALE GENOMIC DNA]</scope>
    <source>
        <strain evidence="2 3">ATCC 24622</strain>
    </source>
</reference>
<feature type="region of interest" description="Disordered" evidence="1">
    <location>
        <begin position="35"/>
        <end position="58"/>
    </location>
</feature>
<name>A0ABR3XFS2_9PEZI</name>
<protein>
    <submittedName>
        <fullName evidence="2">Uncharacterized protein</fullName>
    </submittedName>
</protein>
<dbReference type="Proteomes" id="UP001586593">
    <property type="component" value="Unassembled WGS sequence"/>
</dbReference>
<accession>A0ABR3XFS2</accession>